<dbReference type="CDD" id="cd00739">
    <property type="entry name" value="DHPS"/>
    <property type="match status" value="1"/>
</dbReference>
<dbReference type="NCBIfam" id="TIGR01496">
    <property type="entry name" value="DHPS"/>
    <property type="match status" value="1"/>
</dbReference>
<keyword evidence="8" id="KW-0289">Folate biosynthesis</keyword>
<name>A0A840ABK0_9PROT</name>
<dbReference type="PANTHER" id="PTHR20941">
    <property type="entry name" value="FOLATE SYNTHESIS PROTEINS"/>
    <property type="match status" value="1"/>
</dbReference>
<dbReference type="EC" id="2.5.1.15" evidence="4"/>
<evidence type="ECO:0000313" key="11">
    <source>
        <dbReference type="Proteomes" id="UP000553193"/>
    </source>
</evidence>
<dbReference type="GO" id="GO:0046654">
    <property type="term" value="P:tetrahydrofolate biosynthetic process"/>
    <property type="evidence" value="ECO:0007669"/>
    <property type="project" value="TreeGrafter"/>
</dbReference>
<evidence type="ECO:0000256" key="4">
    <source>
        <dbReference type="ARBA" id="ARBA00012458"/>
    </source>
</evidence>
<dbReference type="InterPro" id="IPR000489">
    <property type="entry name" value="Pterin-binding_dom"/>
</dbReference>
<dbReference type="PROSITE" id="PS00793">
    <property type="entry name" value="DHPS_2"/>
    <property type="match status" value="1"/>
</dbReference>
<comment type="caution">
    <text evidence="10">The sequence shown here is derived from an EMBL/GenBank/DDBJ whole genome shotgun (WGS) entry which is preliminary data.</text>
</comment>
<evidence type="ECO:0000256" key="1">
    <source>
        <dbReference type="ARBA" id="ARBA00000012"/>
    </source>
</evidence>
<dbReference type="PANTHER" id="PTHR20941:SF1">
    <property type="entry name" value="FOLIC ACID SYNTHESIS PROTEIN FOL1"/>
    <property type="match status" value="1"/>
</dbReference>
<sequence length="334" mass="34058">MTLIEPHGLLDGPAAEAAIREGLALPLQGGPFAFMGLRDDTGAPLPLAAASAALTAPPAPFAGIARHRFRPLVMGIVNCTPDSFSGDGRAAHATAIAHGHALRAEGADILDVGGESTRPGAAPVTPEEEQARILPVIAALASGGPVSVDTRHAATMRAALAAGASIVNDVSALAHDPESLATVAAAGCPVVLMHMRTLDPRTMQQGVAYTDAAREVAAHLAARIAACEEAGISRARIAVDPGIGFGKRVRDNLDLVARLPLLAALGCTILVGASRKGFIGRITGVAEPSRRVAGSVALALEAARRGAHILRVHDVGATVEALKIQEAVTMGWTE</sequence>
<evidence type="ECO:0000313" key="10">
    <source>
        <dbReference type="EMBL" id="MBB3898272.1"/>
    </source>
</evidence>
<dbReference type="RefSeq" id="WP_184383347.1">
    <property type="nucleotide sequence ID" value="NZ_JACIDJ010000002.1"/>
</dbReference>
<dbReference type="Pfam" id="PF00809">
    <property type="entry name" value="Pterin_bind"/>
    <property type="match status" value="1"/>
</dbReference>
<evidence type="ECO:0000256" key="7">
    <source>
        <dbReference type="ARBA" id="ARBA00022842"/>
    </source>
</evidence>
<evidence type="ECO:0000256" key="3">
    <source>
        <dbReference type="ARBA" id="ARBA00004763"/>
    </source>
</evidence>
<dbReference type="SUPFAM" id="SSF51717">
    <property type="entry name" value="Dihydropteroate synthetase-like"/>
    <property type="match status" value="1"/>
</dbReference>
<evidence type="ECO:0000256" key="6">
    <source>
        <dbReference type="ARBA" id="ARBA00022723"/>
    </source>
</evidence>
<gene>
    <name evidence="10" type="ORF">GGQ83_001709</name>
</gene>
<reference evidence="10 11" key="1">
    <citation type="submission" date="2020-08" db="EMBL/GenBank/DDBJ databases">
        <title>Genomic Encyclopedia of Type Strains, Phase IV (KMG-IV): sequencing the most valuable type-strain genomes for metagenomic binning, comparative biology and taxonomic classification.</title>
        <authorList>
            <person name="Goeker M."/>
        </authorList>
    </citation>
    <scope>NUCLEOTIDE SEQUENCE [LARGE SCALE GENOMIC DNA]</scope>
    <source>
        <strain evidence="10 11">DSM 19979</strain>
    </source>
</reference>
<evidence type="ECO:0000256" key="2">
    <source>
        <dbReference type="ARBA" id="ARBA00001946"/>
    </source>
</evidence>
<keyword evidence="5 10" id="KW-0808">Transferase</keyword>
<dbReference type="Proteomes" id="UP000553193">
    <property type="component" value="Unassembled WGS sequence"/>
</dbReference>
<evidence type="ECO:0000256" key="5">
    <source>
        <dbReference type="ARBA" id="ARBA00022679"/>
    </source>
</evidence>
<feature type="domain" description="Pterin-binding" evidence="9">
    <location>
        <begin position="71"/>
        <end position="323"/>
    </location>
</feature>
<keyword evidence="11" id="KW-1185">Reference proteome</keyword>
<dbReference type="GO" id="GO:0005829">
    <property type="term" value="C:cytosol"/>
    <property type="evidence" value="ECO:0007669"/>
    <property type="project" value="TreeGrafter"/>
</dbReference>
<comment type="pathway">
    <text evidence="3">Cofactor biosynthesis; tetrahydrofolate biosynthesis; 7,8-dihydrofolate from 2-amino-4-hydroxy-6-hydroxymethyl-7,8-dihydropteridine diphosphate and 4-aminobenzoate: step 1/2.</text>
</comment>
<dbReference type="GO" id="GO:0046872">
    <property type="term" value="F:metal ion binding"/>
    <property type="evidence" value="ECO:0007669"/>
    <property type="project" value="UniProtKB-KW"/>
</dbReference>
<dbReference type="EMBL" id="JACIDJ010000002">
    <property type="protein sequence ID" value="MBB3898272.1"/>
    <property type="molecule type" value="Genomic_DNA"/>
</dbReference>
<protein>
    <recommendedName>
        <fullName evidence="4">dihydropteroate synthase</fullName>
        <ecNumber evidence="4">2.5.1.15</ecNumber>
    </recommendedName>
</protein>
<dbReference type="InterPro" id="IPR006390">
    <property type="entry name" value="DHP_synth_dom"/>
</dbReference>
<dbReference type="GO" id="GO:0004156">
    <property type="term" value="F:dihydropteroate synthase activity"/>
    <property type="evidence" value="ECO:0007669"/>
    <property type="project" value="UniProtKB-EC"/>
</dbReference>
<dbReference type="GO" id="GO:0046656">
    <property type="term" value="P:folic acid biosynthetic process"/>
    <property type="evidence" value="ECO:0007669"/>
    <property type="project" value="UniProtKB-KW"/>
</dbReference>
<dbReference type="PROSITE" id="PS50972">
    <property type="entry name" value="PTERIN_BINDING"/>
    <property type="match status" value="1"/>
</dbReference>
<comment type="catalytic activity">
    <reaction evidence="1">
        <text>(7,8-dihydropterin-6-yl)methyl diphosphate + 4-aminobenzoate = 7,8-dihydropteroate + diphosphate</text>
        <dbReference type="Rhea" id="RHEA:19949"/>
        <dbReference type="ChEBI" id="CHEBI:17836"/>
        <dbReference type="ChEBI" id="CHEBI:17839"/>
        <dbReference type="ChEBI" id="CHEBI:33019"/>
        <dbReference type="ChEBI" id="CHEBI:72950"/>
        <dbReference type="EC" id="2.5.1.15"/>
    </reaction>
</comment>
<proteinExistence type="predicted"/>
<keyword evidence="7" id="KW-0460">Magnesium</keyword>
<organism evidence="10 11">
    <name type="scientific">Roseococcus suduntuyensis</name>
    <dbReference type="NCBI Taxonomy" id="455361"/>
    <lineage>
        <taxon>Bacteria</taxon>
        <taxon>Pseudomonadati</taxon>
        <taxon>Pseudomonadota</taxon>
        <taxon>Alphaproteobacteria</taxon>
        <taxon>Acetobacterales</taxon>
        <taxon>Roseomonadaceae</taxon>
        <taxon>Roseococcus</taxon>
    </lineage>
</organism>
<dbReference type="AlphaFoldDB" id="A0A840ABK0"/>
<accession>A0A840ABK0</accession>
<evidence type="ECO:0000259" key="9">
    <source>
        <dbReference type="PROSITE" id="PS50972"/>
    </source>
</evidence>
<keyword evidence="6" id="KW-0479">Metal-binding</keyword>
<comment type="cofactor">
    <cofactor evidence="2">
        <name>Mg(2+)</name>
        <dbReference type="ChEBI" id="CHEBI:18420"/>
    </cofactor>
</comment>
<dbReference type="Gene3D" id="3.20.20.20">
    <property type="entry name" value="Dihydropteroate synthase-like"/>
    <property type="match status" value="1"/>
</dbReference>
<dbReference type="InterPro" id="IPR011005">
    <property type="entry name" value="Dihydropteroate_synth-like_sf"/>
</dbReference>
<evidence type="ECO:0000256" key="8">
    <source>
        <dbReference type="ARBA" id="ARBA00022909"/>
    </source>
</evidence>
<dbReference type="InterPro" id="IPR045031">
    <property type="entry name" value="DHP_synth-like"/>
</dbReference>